<dbReference type="GO" id="GO:0003735">
    <property type="term" value="F:structural constituent of ribosome"/>
    <property type="evidence" value="ECO:0007669"/>
    <property type="project" value="InterPro"/>
</dbReference>
<dbReference type="GO" id="GO:0008097">
    <property type="term" value="F:5S rRNA binding"/>
    <property type="evidence" value="ECO:0007669"/>
    <property type="project" value="TreeGrafter"/>
</dbReference>
<evidence type="ECO:0000256" key="2">
    <source>
        <dbReference type="ARBA" id="ARBA00022730"/>
    </source>
</evidence>
<dbReference type="InterPro" id="IPR057268">
    <property type="entry name" value="Ribosomal_L18"/>
</dbReference>
<dbReference type="GO" id="GO:0006412">
    <property type="term" value="P:translation"/>
    <property type="evidence" value="ECO:0007669"/>
    <property type="project" value="UniProtKB-UniRule"/>
</dbReference>
<dbReference type="CDD" id="cd00432">
    <property type="entry name" value="Ribosomal_L18_L5e"/>
    <property type="match status" value="1"/>
</dbReference>
<comment type="similarity">
    <text evidence="1 7">Belongs to the universal ribosomal protein uL18 family.</text>
</comment>
<dbReference type="PANTHER" id="PTHR12899:SF3">
    <property type="entry name" value="LARGE RIBOSOMAL SUBUNIT PROTEIN UL18M"/>
    <property type="match status" value="1"/>
</dbReference>
<dbReference type="HAMAP" id="MF_01337_B">
    <property type="entry name" value="Ribosomal_uL18_B"/>
    <property type="match status" value="1"/>
</dbReference>
<keyword evidence="2 7" id="KW-0699">rRNA-binding</keyword>
<comment type="caution">
    <text evidence="8">The sequence shown here is derived from an EMBL/GenBank/DDBJ whole genome shotgun (WGS) entry which is preliminary data.</text>
</comment>
<evidence type="ECO:0000256" key="7">
    <source>
        <dbReference type="HAMAP-Rule" id="MF_01337"/>
    </source>
</evidence>
<reference evidence="9" key="1">
    <citation type="submission" date="2017-09" db="EMBL/GenBank/DDBJ databases">
        <title>Depth-based differentiation of microbial function through sediment-hosted aquifers and enrichment of novel symbionts in the deep terrestrial subsurface.</title>
        <authorList>
            <person name="Probst A.J."/>
            <person name="Ladd B."/>
            <person name="Jarett J.K."/>
            <person name="Geller-Mcgrath D.E."/>
            <person name="Sieber C.M.K."/>
            <person name="Emerson J.B."/>
            <person name="Anantharaman K."/>
            <person name="Thomas B.C."/>
            <person name="Malmstrom R."/>
            <person name="Stieglmeier M."/>
            <person name="Klingl A."/>
            <person name="Woyke T."/>
            <person name="Ryan C.M."/>
            <person name="Banfield J.F."/>
        </authorList>
    </citation>
    <scope>NUCLEOTIDE SEQUENCE [LARGE SCALE GENOMIC DNA]</scope>
</reference>
<evidence type="ECO:0000313" key="9">
    <source>
        <dbReference type="Proteomes" id="UP000230108"/>
    </source>
</evidence>
<keyword evidence="4 7" id="KW-0689">Ribosomal protein</keyword>
<dbReference type="AlphaFoldDB" id="A0A2M7QD03"/>
<dbReference type="Pfam" id="PF00861">
    <property type="entry name" value="Ribosomal_L18p"/>
    <property type="match status" value="1"/>
</dbReference>
<dbReference type="PANTHER" id="PTHR12899">
    <property type="entry name" value="39S RIBOSOMAL PROTEIN L18, MITOCHONDRIAL"/>
    <property type="match status" value="1"/>
</dbReference>
<dbReference type="InterPro" id="IPR005484">
    <property type="entry name" value="Ribosomal_uL18_bac/plant/anim"/>
</dbReference>
<dbReference type="InterPro" id="IPR004389">
    <property type="entry name" value="Ribosomal_uL18_bac-type"/>
</dbReference>
<name>A0A2M7QD03_9BACT</name>
<proteinExistence type="inferred from homology"/>
<dbReference type="NCBIfam" id="TIGR00060">
    <property type="entry name" value="L18_bact"/>
    <property type="match status" value="1"/>
</dbReference>
<sequence length="117" mass="13421">MRTINTDRKLKRKMRVSMNIRGTEERPRIAVHRSSKYIYAQAIDDVKRVTLCSFSSQQLKAEKKMSKSEQAKQIGIQFAALLKEKNIKQAVFDRGMFTYLGRVKALAEGLRDGGLEI</sequence>
<evidence type="ECO:0000256" key="1">
    <source>
        <dbReference type="ARBA" id="ARBA00007116"/>
    </source>
</evidence>
<dbReference type="SUPFAM" id="SSF53137">
    <property type="entry name" value="Translational machinery components"/>
    <property type="match status" value="1"/>
</dbReference>
<accession>A0A2M7QD03</accession>
<evidence type="ECO:0000256" key="5">
    <source>
        <dbReference type="ARBA" id="ARBA00023274"/>
    </source>
</evidence>
<dbReference type="Gene3D" id="3.30.420.100">
    <property type="match status" value="1"/>
</dbReference>
<evidence type="ECO:0000256" key="3">
    <source>
        <dbReference type="ARBA" id="ARBA00022884"/>
    </source>
</evidence>
<comment type="subunit">
    <text evidence="7">Part of the 50S ribosomal subunit; part of the 5S rRNA/L5/L18/L25 subcomplex. Contacts the 5S and 23S rRNAs.</text>
</comment>
<evidence type="ECO:0000256" key="4">
    <source>
        <dbReference type="ARBA" id="ARBA00022980"/>
    </source>
</evidence>
<dbReference type="EMBL" id="PFLF01000092">
    <property type="protein sequence ID" value="PIY68750.1"/>
    <property type="molecule type" value="Genomic_DNA"/>
</dbReference>
<evidence type="ECO:0000313" key="8">
    <source>
        <dbReference type="EMBL" id="PIY68750.1"/>
    </source>
</evidence>
<keyword evidence="3 7" id="KW-0694">RNA-binding</keyword>
<protein>
    <recommendedName>
        <fullName evidence="6 7">Large ribosomal subunit protein uL18</fullName>
    </recommendedName>
</protein>
<keyword evidence="5 7" id="KW-0687">Ribonucleoprotein</keyword>
<evidence type="ECO:0000256" key="6">
    <source>
        <dbReference type="ARBA" id="ARBA00035197"/>
    </source>
</evidence>
<dbReference type="GO" id="GO:0022625">
    <property type="term" value="C:cytosolic large ribosomal subunit"/>
    <property type="evidence" value="ECO:0007669"/>
    <property type="project" value="TreeGrafter"/>
</dbReference>
<comment type="function">
    <text evidence="7">This is one of the proteins that bind and probably mediate the attachment of the 5S RNA into the large ribosomal subunit, where it forms part of the central protuberance.</text>
</comment>
<gene>
    <name evidence="7" type="primary">rplR</name>
    <name evidence="8" type="ORF">COY90_04345</name>
</gene>
<dbReference type="Proteomes" id="UP000230108">
    <property type="component" value="Unassembled WGS sequence"/>
</dbReference>
<organism evidence="8 9">
    <name type="scientific">Candidatus Roizmanbacteria bacterium CG_4_10_14_0_8_um_filter_39_9</name>
    <dbReference type="NCBI Taxonomy" id="1974829"/>
    <lineage>
        <taxon>Bacteria</taxon>
        <taxon>Candidatus Roizmaniibacteriota</taxon>
    </lineage>
</organism>